<feature type="transmembrane region" description="Helical" evidence="7">
    <location>
        <begin position="80"/>
        <end position="108"/>
    </location>
</feature>
<dbReference type="InterPro" id="IPR003593">
    <property type="entry name" value="AAA+_ATPase"/>
</dbReference>
<evidence type="ECO:0000256" key="4">
    <source>
        <dbReference type="ARBA" id="ARBA00022840"/>
    </source>
</evidence>
<protein>
    <submittedName>
        <fullName evidence="10">ABC transporter ATP-binding protein</fullName>
    </submittedName>
</protein>
<dbReference type="PROSITE" id="PS50893">
    <property type="entry name" value="ABC_TRANSPORTER_2"/>
    <property type="match status" value="1"/>
</dbReference>
<dbReference type="SMART" id="SM00382">
    <property type="entry name" value="AAA"/>
    <property type="match status" value="1"/>
</dbReference>
<evidence type="ECO:0000256" key="2">
    <source>
        <dbReference type="ARBA" id="ARBA00022692"/>
    </source>
</evidence>
<feature type="transmembrane region" description="Helical" evidence="7">
    <location>
        <begin position="181"/>
        <end position="199"/>
    </location>
</feature>
<keyword evidence="5 7" id="KW-1133">Transmembrane helix</keyword>
<keyword evidence="11" id="KW-1185">Reference proteome</keyword>
<keyword evidence="6 7" id="KW-0472">Membrane</keyword>
<dbReference type="Gene3D" id="3.40.50.300">
    <property type="entry name" value="P-loop containing nucleotide triphosphate hydrolases"/>
    <property type="match status" value="1"/>
</dbReference>
<evidence type="ECO:0000313" key="11">
    <source>
        <dbReference type="Proteomes" id="UP000651156"/>
    </source>
</evidence>
<sequence>MKEAQTIRQLLPLLKPYPWVIPLIIILGLLSSLSEGLGISLFIPFLQSLEQTTSQSVSSNLLLNFLNQLFIYVPSNHRLLIIPLCIFGSVLLKNCLSYSNAILFSWLYSHISYRLRSSVFKQLLNVSYGFLDSHQSGKLLNTLATETWRACDALSVLVDLIISACTVFVFVMLLLLVSWQLTLLVAVALILISFSIQQVSRQAKQLGKQAVQANDHLANRMLEGFYGMRLIRAFGQESYEQKRFDQASAQVRNTSMKLDQLYATIEPLSEVLSAALLLCILVIALLQDRATLPTLLTFIFILYRLQPKVKQLDSARVNLNALIPSVEDVMSFLDCSDKPYIRSGRTSFKGLKQAIYFESVSFRYNPLDKPALRNVSIQIPRAKTTALVGSSGAGKSTLINLICRFYDITEGEIYVDDCPLRQLHLADWRSRIAIVSQDIHIFNTTVRENITYGRLEATEDEIIAAARQAHAQEFISNLPQGYDTQVGDQGIRLSGGQRQRIALARAILRNPEILILDEATNALDSVSEHLIQKAINTFSQDRTVIAIAHRLSTIEQADQIVVIEEGRVVEQGSLQHLLKLNGMFAKLYHLQYRSVLT</sequence>
<dbReference type="Pfam" id="PF00005">
    <property type="entry name" value="ABC_tran"/>
    <property type="match status" value="1"/>
</dbReference>
<feature type="transmembrane region" description="Helical" evidence="7">
    <location>
        <begin position="20"/>
        <end position="45"/>
    </location>
</feature>
<keyword evidence="2 7" id="KW-0812">Transmembrane</keyword>
<dbReference type="GO" id="GO:0005524">
    <property type="term" value="F:ATP binding"/>
    <property type="evidence" value="ECO:0007669"/>
    <property type="project" value="UniProtKB-KW"/>
</dbReference>
<dbReference type="SUPFAM" id="SSF90123">
    <property type="entry name" value="ABC transporter transmembrane region"/>
    <property type="match status" value="1"/>
</dbReference>
<accession>A0ABR9UMF8</accession>
<dbReference type="PROSITE" id="PS50929">
    <property type="entry name" value="ABC_TM1F"/>
    <property type="match status" value="1"/>
</dbReference>
<name>A0ABR9UMF8_9CHRO</name>
<feature type="transmembrane region" description="Helical" evidence="7">
    <location>
        <begin position="261"/>
        <end position="284"/>
    </location>
</feature>
<dbReference type="PANTHER" id="PTHR24221:SF397">
    <property type="entry name" value="ABC TRANSPORTER, ATP-BINDING TRANSMEMBRANE PROTEIN"/>
    <property type="match status" value="1"/>
</dbReference>
<dbReference type="SUPFAM" id="SSF52540">
    <property type="entry name" value="P-loop containing nucleoside triphosphate hydrolases"/>
    <property type="match status" value="1"/>
</dbReference>
<dbReference type="Gene3D" id="1.20.1560.10">
    <property type="entry name" value="ABC transporter type 1, transmembrane domain"/>
    <property type="match status" value="1"/>
</dbReference>
<evidence type="ECO:0000256" key="5">
    <source>
        <dbReference type="ARBA" id="ARBA00022989"/>
    </source>
</evidence>
<gene>
    <name evidence="10" type="ORF">IQ230_00230</name>
</gene>
<dbReference type="InterPro" id="IPR003439">
    <property type="entry name" value="ABC_transporter-like_ATP-bd"/>
</dbReference>
<evidence type="ECO:0000259" key="9">
    <source>
        <dbReference type="PROSITE" id="PS50929"/>
    </source>
</evidence>
<evidence type="ECO:0000256" key="6">
    <source>
        <dbReference type="ARBA" id="ARBA00023136"/>
    </source>
</evidence>
<evidence type="ECO:0000256" key="1">
    <source>
        <dbReference type="ARBA" id="ARBA00004651"/>
    </source>
</evidence>
<keyword evidence="3" id="KW-0547">Nucleotide-binding</keyword>
<dbReference type="InterPro" id="IPR027417">
    <property type="entry name" value="P-loop_NTPase"/>
</dbReference>
<comment type="caution">
    <text evidence="10">The sequence shown here is derived from an EMBL/GenBank/DDBJ whole genome shotgun (WGS) entry which is preliminary data.</text>
</comment>
<evidence type="ECO:0000256" key="3">
    <source>
        <dbReference type="ARBA" id="ARBA00022741"/>
    </source>
</evidence>
<dbReference type="Proteomes" id="UP000651156">
    <property type="component" value="Unassembled WGS sequence"/>
</dbReference>
<feature type="domain" description="ABC transmembrane type-1" evidence="9">
    <location>
        <begin position="23"/>
        <end position="306"/>
    </location>
</feature>
<dbReference type="Pfam" id="PF00664">
    <property type="entry name" value="ABC_membrane"/>
    <property type="match status" value="1"/>
</dbReference>
<dbReference type="PANTHER" id="PTHR24221">
    <property type="entry name" value="ATP-BINDING CASSETTE SUB-FAMILY B"/>
    <property type="match status" value="1"/>
</dbReference>
<dbReference type="EMBL" id="JADEWN010000001">
    <property type="protein sequence ID" value="MBE9188815.1"/>
    <property type="molecule type" value="Genomic_DNA"/>
</dbReference>
<comment type="subcellular location">
    <subcellularLocation>
        <location evidence="1">Cell membrane</location>
        <topology evidence="1">Multi-pass membrane protein</topology>
    </subcellularLocation>
</comment>
<dbReference type="InterPro" id="IPR036640">
    <property type="entry name" value="ABC1_TM_sf"/>
</dbReference>
<dbReference type="InterPro" id="IPR017871">
    <property type="entry name" value="ABC_transporter-like_CS"/>
</dbReference>
<feature type="transmembrane region" description="Helical" evidence="7">
    <location>
        <begin position="156"/>
        <end position="175"/>
    </location>
</feature>
<organism evidence="10 11">
    <name type="scientific">Gloeocapsopsis crepidinum LEGE 06123</name>
    <dbReference type="NCBI Taxonomy" id="588587"/>
    <lineage>
        <taxon>Bacteria</taxon>
        <taxon>Bacillati</taxon>
        <taxon>Cyanobacteriota</taxon>
        <taxon>Cyanophyceae</taxon>
        <taxon>Oscillatoriophycideae</taxon>
        <taxon>Chroococcales</taxon>
        <taxon>Chroococcaceae</taxon>
        <taxon>Gloeocapsopsis</taxon>
    </lineage>
</organism>
<keyword evidence="4 10" id="KW-0067">ATP-binding</keyword>
<feature type="domain" description="ABC transporter" evidence="8">
    <location>
        <begin position="355"/>
        <end position="590"/>
    </location>
</feature>
<evidence type="ECO:0000259" key="8">
    <source>
        <dbReference type="PROSITE" id="PS50893"/>
    </source>
</evidence>
<reference evidence="10 11" key="1">
    <citation type="submission" date="2020-10" db="EMBL/GenBank/DDBJ databases">
        <authorList>
            <person name="Castelo-Branco R."/>
            <person name="Eusebio N."/>
            <person name="Adriana R."/>
            <person name="Vieira A."/>
            <person name="Brugerolle De Fraissinette N."/>
            <person name="Rezende De Castro R."/>
            <person name="Schneider M.P."/>
            <person name="Vasconcelos V."/>
            <person name="Leao P.N."/>
        </authorList>
    </citation>
    <scope>NUCLEOTIDE SEQUENCE [LARGE SCALE GENOMIC DNA]</scope>
    <source>
        <strain evidence="10 11">LEGE 06123</strain>
    </source>
</reference>
<dbReference type="RefSeq" id="WP_193929699.1">
    <property type="nucleotide sequence ID" value="NZ_CAWPMZ010000041.1"/>
</dbReference>
<dbReference type="InterPro" id="IPR039421">
    <property type="entry name" value="Type_1_exporter"/>
</dbReference>
<evidence type="ECO:0000256" key="7">
    <source>
        <dbReference type="SAM" id="Phobius"/>
    </source>
</evidence>
<evidence type="ECO:0000313" key="10">
    <source>
        <dbReference type="EMBL" id="MBE9188815.1"/>
    </source>
</evidence>
<dbReference type="PROSITE" id="PS00211">
    <property type="entry name" value="ABC_TRANSPORTER_1"/>
    <property type="match status" value="1"/>
</dbReference>
<proteinExistence type="predicted"/>
<dbReference type="InterPro" id="IPR011527">
    <property type="entry name" value="ABC1_TM_dom"/>
</dbReference>